<dbReference type="CDD" id="cd15831">
    <property type="entry name" value="BTAD"/>
    <property type="match status" value="1"/>
</dbReference>
<dbReference type="SUPFAM" id="SSF48452">
    <property type="entry name" value="TPR-like"/>
    <property type="match status" value="3"/>
</dbReference>
<feature type="domain" description="Bacterial transcriptional activator" evidence="2">
    <location>
        <begin position="4"/>
        <end position="120"/>
    </location>
</feature>
<evidence type="ECO:0000259" key="2">
    <source>
        <dbReference type="SMART" id="SM01043"/>
    </source>
</evidence>
<evidence type="ECO:0000313" key="3">
    <source>
        <dbReference type="EMBL" id="BCJ63673.1"/>
    </source>
</evidence>
<accession>A0A810MVJ8</accession>
<dbReference type="AlphaFoldDB" id="A0A810MVJ8"/>
<dbReference type="EMBL" id="AP023359">
    <property type="protein sequence ID" value="BCJ63673.1"/>
    <property type="molecule type" value="Genomic_DNA"/>
</dbReference>
<dbReference type="Proteomes" id="UP000680866">
    <property type="component" value="Chromosome"/>
</dbReference>
<sequence>MSQIEEALDLWYGDPLADLTDLRHHPLTISLAEEWIAATLTYAGIADAVGAPARPLPRLRALAARHPLHEPLFSRLMTALAATGNQAAALKTYEEIRHRLVRELGVDPGPELVRVRQRILRQRPAGTGSDGLPTYLPVPFQAPAPPADFIGRDAQLRRLIRALGNADAEMAVVVCAVAGVAGVGKTALVMQVAQRQWRSFPDGQLYIDLQGSGRDPVEPIDALTRFLRALGMDDRRIPKQEAECAAQLRSMLAGRRILVILDNARDAAQVRPLLPGPGSCGVLVTSRQRLADLAGAQLLDLDLFTTAEGVDLVSAIVGPDRIGGEPGAARDLVAVCGRLPIALRVAGARLAGQPGWTVADLVNRLTDEDRRLDELRVGDVAVEASLDLSYQDLSHREARAFRQLAGLPGRDFSLPAAAAALATEATDVRAALDNLATRNLIEATMSRRYRYHDLIRLYAGRRSVLADGPAGSSAAVSRLLDWYLSQVAEAVGMLYPDMVRLPDGAPCTATFDSTESALSWLDDETPGLVAAVGHAAEHGPRERAWQIADQLRGHFFTRGTGPAWLSVAQAGLAAARAAGDPQAVAAMRLTYGQALWSTGRRDGALAEYELALQLAEQVGWLSATAYLLHNIGLVHSQVGRSGPALEYYRRALAASRRADLEYVRTVTLNDLGTLCWELGRLDEAVTHLEAALALNQRAGNAQGEAVNRSNLGMVLRQMGEFAAALDHLNHARHTFEQTGVRQSEVGTLDELSQLYAQLGEHAEARATAERGLALAREGHDRRTEAALLATLGSAVLGSGSPTEAAEMLRAAYDLAREVSYPYGAAAAVIVLARATLATGDPAGAAGHARTGLSIARSGGYQSLVTEALTVLSTTEPEVVAVGAEPAGR</sequence>
<dbReference type="Gene3D" id="3.40.50.300">
    <property type="entry name" value="P-loop containing nucleotide triphosphate hydrolases"/>
    <property type="match status" value="1"/>
</dbReference>
<dbReference type="Pfam" id="PF00931">
    <property type="entry name" value="NB-ARC"/>
    <property type="match status" value="1"/>
</dbReference>
<dbReference type="SMART" id="SM00028">
    <property type="entry name" value="TPR"/>
    <property type="match status" value="6"/>
</dbReference>
<keyword evidence="4" id="KW-1185">Reference proteome</keyword>
<dbReference type="KEGG" id="pry:Prubr_06940"/>
<dbReference type="PANTHER" id="PTHR47691:SF3">
    <property type="entry name" value="HTH-TYPE TRANSCRIPTIONAL REGULATOR RV0890C-RELATED"/>
    <property type="match status" value="1"/>
</dbReference>
<organism evidence="3 4">
    <name type="scientific">Polymorphospora rubra</name>
    <dbReference type="NCBI Taxonomy" id="338584"/>
    <lineage>
        <taxon>Bacteria</taxon>
        <taxon>Bacillati</taxon>
        <taxon>Actinomycetota</taxon>
        <taxon>Actinomycetes</taxon>
        <taxon>Micromonosporales</taxon>
        <taxon>Micromonosporaceae</taxon>
        <taxon>Polymorphospora</taxon>
    </lineage>
</organism>
<dbReference type="PROSITE" id="PS50005">
    <property type="entry name" value="TPR"/>
    <property type="match status" value="1"/>
</dbReference>
<dbReference type="InterPro" id="IPR011990">
    <property type="entry name" value="TPR-like_helical_dom_sf"/>
</dbReference>
<dbReference type="Pfam" id="PF03704">
    <property type="entry name" value="BTAD"/>
    <property type="match status" value="1"/>
</dbReference>
<dbReference type="InterPro" id="IPR002182">
    <property type="entry name" value="NB-ARC"/>
</dbReference>
<dbReference type="GO" id="GO:0043531">
    <property type="term" value="F:ADP binding"/>
    <property type="evidence" value="ECO:0007669"/>
    <property type="project" value="InterPro"/>
</dbReference>
<feature type="repeat" description="TPR" evidence="1">
    <location>
        <begin position="625"/>
        <end position="658"/>
    </location>
</feature>
<dbReference type="InterPro" id="IPR019734">
    <property type="entry name" value="TPR_rpt"/>
</dbReference>
<dbReference type="SUPFAM" id="SSF52540">
    <property type="entry name" value="P-loop containing nucleoside triphosphate hydrolases"/>
    <property type="match status" value="1"/>
</dbReference>
<dbReference type="PRINTS" id="PR00364">
    <property type="entry name" value="DISEASERSIST"/>
</dbReference>
<dbReference type="Gene3D" id="1.25.40.10">
    <property type="entry name" value="Tetratricopeptide repeat domain"/>
    <property type="match status" value="2"/>
</dbReference>
<dbReference type="Pfam" id="PF13424">
    <property type="entry name" value="TPR_12"/>
    <property type="match status" value="2"/>
</dbReference>
<keyword evidence="1" id="KW-0802">TPR repeat</keyword>
<evidence type="ECO:0000313" key="4">
    <source>
        <dbReference type="Proteomes" id="UP000680866"/>
    </source>
</evidence>
<protein>
    <submittedName>
        <fullName evidence="3">XRE family transcriptional regulator</fullName>
    </submittedName>
</protein>
<evidence type="ECO:0000256" key="1">
    <source>
        <dbReference type="PROSITE-ProRule" id="PRU00339"/>
    </source>
</evidence>
<dbReference type="PANTHER" id="PTHR47691">
    <property type="entry name" value="REGULATOR-RELATED"/>
    <property type="match status" value="1"/>
</dbReference>
<proteinExistence type="predicted"/>
<dbReference type="InterPro" id="IPR027417">
    <property type="entry name" value="P-loop_NTPase"/>
</dbReference>
<gene>
    <name evidence="3" type="ORF">Prubr_06940</name>
</gene>
<reference evidence="3" key="1">
    <citation type="submission" date="2020-08" db="EMBL/GenBank/DDBJ databases">
        <title>Whole genome shotgun sequence of Polymorphospora rubra NBRC 101157.</title>
        <authorList>
            <person name="Komaki H."/>
            <person name="Tamura T."/>
        </authorList>
    </citation>
    <scope>NUCLEOTIDE SEQUENCE</scope>
    <source>
        <strain evidence="3">NBRC 101157</strain>
    </source>
</reference>
<name>A0A810MVJ8_9ACTN</name>
<dbReference type="InterPro" id="IPR005158">
    <property type="entry name" value="BTAD"/>
</dbReference>
<dbReference type="SMART" id="SM01043">
    <property type="entry name" value="BTAD"/>
    <property type="match status" value="1"/>
</dbReference>